<sequence>VISRNILDGIDVGENTSSECRPPHQTEFVPLPSWHSPSRSCTGPSTSHAHVEAPAHGGHSWPLFFLLGDFFVCEPKISRMCVRRAAPVAAIVLPVCYGFILDYCATFNGSCAFSCRLRS</sequence>
<gene>
    <name evidence="1" type="ORF">L210DRAFT_3526736</name>
</gene>
<accession>A0AAD4C312</accession>
<protein>
    <submittedName>
        <fullName evidence="1">Uncharacterized protein</fullName>
    </submittedName>
</protein>
<proteinExistence type="predicted"/>
<dbReference type="EMBL" id="WHUW01000004">
    <property type="protein sequence ID" value="KAF8447575.1"/>
    <property type="molecule type" value="Genomic_DNA"/>
</dbReference>
<reference evidence="1" key="2">
    <citation type="journal article" date="2020" name="Nat. Commun.">
        <title>Large-scale genome sequencing of mycorrhizal fungi provides insights into the early evolution of symbiotic traits.</title>
        <authorList>
            <person name="Miyauchi S."/>
            <person name="Kiss E."/>
            <person name="Kuo A."/>
            <person name="Drula E."/>
            <person name="Kohler A."/>
            <person name="Sanchez-Garcia M."/>
            <person name="Morin E."/>
            <person name="Andreopoulos B."/>
            <person name="Barry K.W."/>
            <person name="Bonito G."/>
            <person name="Buee M."/>
            <person name="Carver A."/>
            <person name="Chen C."/>
            <person name="Cichocki N."/>
            <person name="Clum A."/>
            <person name="Culley D."/>
            <person name="Crous P.W."/>
            <person name="Fauchery L."/>
            <person name="Girlanda M."/>
            <person name="Hayes R.D."/>
            <person name="Keri Z."/>
            <person name="LaButti K."/>
            <person name="Lipzen A."/>
            <person name="Lombard V."/>
            <person name="Magnuson J."/>
            <person name="Maillard F."/>
            <person name="Murat C."/>
            <person name="Nolan M."/>
            <person name="Ohm R.A."/>
            <person name="Pangilinan J."/>
            <person name="Pereira M.F."/>
            <person name="Perotto S."/>
            <person name="Peter M."/>
            <person name="Pfister S."/>
            <person name="Riley R."/>
            <person name="Sitrit Y."/>
            <person name="Stielow J.B."/>
            <person name="Szollosi G."/>
            <person name="Zifcakova L."/>
            <person name="Stursova M."/>
            <person name="Spatafora J.W."/>
            <person name="Tedersoo L."/>
            <person name="Vaario L.M."/>
            <person name="Yamada A."/>
            <person name="Yan M."/>
            <person name="Wang P."/>
            <person name="Xu J."/>
            <person name="Bruns T."/>
            <person name="Baldrian P."/>
            <person name="Vilgalys R."/>
            <person name="Dunand C."/>
            <person name="Henrissat B."/>
            <person name="Grigoriev I.V."/>
            <person name="Hibbett D."/>
            <person name="Nagy L.G."/>
            <person name="Martin F.M."/>
        </authorList>
    </citation>
    <scope>NUCLEOTIDE SEQUENCE</scope>
    <source>
        <strain evidence="1">BED1</strain>
    </source>
</reference>
<name>A0AAD4C312_BOLED</name>
<dbReference type="Proteomes" id="UP001194468">
    <property type="component" value="Unassembled WGS sequence"/>
</dbReference>
<evidence type="ECO:0000313" key="1">
    <source>
        <dbReference type="EMBL" id="KAF8447575.1"/>
    </source>
</evidence>
<keyword evidence="2" id="KW-1185">Reference proteome</keyword>
<feature type="non-terminal residue" evidence="1">
    <location>
        <position position="1"/>
    </location>
</feature>
<organism evidence="1 2">
    <name type="scientific">Boletus edulis BED1</name>
    <dbReference type="NCBI Taxonomy" id="1328754"/>
    <lineage>
        <taxon>Eukaryota</taxon>
        <taxon>Fungi</taxon>
        <taxon>Dikarya</taxon>
        <taxon>Basidiomycota</taxon>
        <taxon>Agaricomycotina</taxon>
        <taxon>Agaricomycetes</taxon>
        <taxon>Agaricomycetidae</taxon>
        <taxon>Boletales</taxon>
        <taxon>Boletineae</taxon>
        <taxon>Boletaceae</taxon>
        <taxon>Boletoideae</taxon>
        <taxon>Boletus</taxon>
    </lineage>
</organism>
<dbReference type="AlphaFoldDB" id="A0AAD4C312"/>
<reference evidence="1" key="1">
    <citation type="submission" date="2019-10" db="EMBL/GenBank/DDBJ databases">
        <authorList>
            <consortium name="DOE Joint Genome Institute"/>
            <person name="Kuo A."/>
            <person name="Miyauchi S."/>
            <person name="Kiss E."/>
            <person name="Drula E."/>
            <person name="Kohler A."/>
            <person name="Sanchez-Garcia M."/>
            <person name="Andreopoulos B."/>
            <person name="Barry K.W."/>
            <person name="Bonito G."/>
            <person name="Buee M."/>
            <person name="Carver A."/>
            <person name="Chen C."/>
            <person name="Cichocki N."/>
            <person name="Clum A."/>
            <person name="Culley D."/>
            <person name="Crous P.W."/>
            <person name="Fauchery L."/>
            <person name="Girlanda M."/>
            <person name="Hayes R."/>
            <person name="Keri Z."/>
            <person name="LaButti K."/>
            <person name="Lipzen A."/>
            <person name="Lombard V."/>
            <person name="Magnuson J."/>
            <person name="Maillard F."/>
            <person name="Morin E."/>
            <person name="Murat C."/>
            <person name="Nolan M."/>
            <person name="Ohm R."/>
            <person name="Pangilinan J."/>
            <person name="Pereira M."/>
            <person name="Perotto S."/>
            <person name="Peter M."/>
            <person name="Riley R."/>
            <person name="Sitrit Y."/>
            <person name="Stielow B."/>
            <person name="Szollosi G."/>
            <person name="Zifcakova L."/>
            <person name="Stursova M."/>
            <person name="Spatafora J.W."/>
            <person name="Tedersoo L."/>
            <person name="Vaario L.-M."/>
            <person name="Yamada A."/>
            <person name="Yan M."/>
            <person name="Wang P."/>
            <person name="Xu J."/>
            <person name="Bruns T."/>
            <person name="Baldrian P."/>
            <person name="Vilgalys R."/>
            <person name="Henrissat B."/>
            <person name="Grigoriev I.V."/>
            <person name="Hibbett D."/>
            <person name="Nagy L.G."/>
            <person name="Martin F.M."/>
        </authorList>
    </citation>
    <scope>NUCLEOTIDE SEQUENCE</scope>
    <source>
        <strain evidence="1">BED1</strain>
    </source>
</reference>
<comment type="caution">
    <text evidence="1">The sequence shown here is derived from an EMBL/GenBank/DDBJ whole genome shotgun (WGS) entry which is preliminary data.</text>
</comment>
<evidence type="ECO:0000313" key="2">
    <source>
        <dbReference type="Proteomes" id="UP001194468"/>
    </source>
</evidence>